<feature type="domain" description="N-acetyltransferase" evidence="1">
    <location>
        <begin position="20"/>
        <end position="173"/>
    </location>
</feature>
<keyword evidence="2" id="KW-0012">Acyltransferase</keyword>
<dbReference type="PANTHER" id="PTHR39173">
    <property type="entry name" value="ACETYLTRANSFERASE"/>
    <property type="match status" value="1"/>
</dbReference>
<keyword evidence="2" id="KW-0808">Transferase</keyword>
<dbReference type="SUPFAM" id="SSF55729">
    <property type="entry name" value="Acyl-CoA N-acyltransferases (Nat)"/>
    <property type="match status" value="1"/>
</dbReference>
<dbReference type="EMBL" id="JAGQHS010000085">
    <property type="protein sequence ID" value="MCA9757165.1"/>
    <property type="molecule type" value="Genomic_DNA"/>
</dbReference>
<dbReference type="PROSITE" id="PS51186">
    <property type="entry name" value="GNAT"/>
    <property type="match status" value="1"/>
</dbReference>
<evidence type="ECO:0000313" key="2">
    <source>
        <dbReference type="EMBL" id="MCA9757165.1"/>
    </source>
</evidence>
<evidence type="ECO:0000313" key="3">
    <source>
        <dbReference type="Proteomes" id="UP000739538"/>
    </source>
</evidence>
<accession>A0A956ND74</accession>
<dbReference type="Pfam" id="PF00583">
    <property type="entry name" value="Acetyltransf_1"/>
    <property type="match status" value="1"/>
</dbReference>
<name>A0A956ND74_UNCEI</name>
<gene>
    <name evidence="2" type="ORF">KDA27_15275</name>
</gene>
<dbReference type="InterPro" id="IPR000182">
    <property type="entry name" value="GNAT_dom"/>
</dbReference>
<dbReference type="PANTHER" id="PTHR39173:SF1">
    <property type="entry name" value="ACETYLTRANSFERASE"/>
    <property type="match status" value="1"/>
</dbReference>
<dbReference type="EC" id="2.3.1.-" evidence="2"/>
<evidence type="ECO:0000259" key="1">
    <source>
        <dbReference type="PROSITE" id="PS51186"/>
    </source>
</evidence>
<dbReference type="CDD" id="cd04301">
    <property type="entry name" value="NAT_SF"/>
    <property type="match status" value="1"/>
</dbReference>
<comment type="caution">
    <text evidence="2">The sequence shown here is derived from an EMBL/GenBank/DDBJ whole genome shotgun (WGS) entry which is preliminary data.</text>
</comment>
<reference evidence="2" key="2">
    <citation type="journal article" date="2021" name="Microbiome">
        <title>Successional dynamics and alternative stable states in a saline activated sludge microbial community over 9 years.</title>
        <authorList>
            <person name="Wang Y."/>
            <person name="Ye J."/>
            <person name="Ju F."/>
            <person name="Liu L."/>
            <person name="Boyd J.A."/>
            <person name="Deng Y."/>
            <person name="Parks D.H."/>
            <person name="Jiang X."/>
            <person name="Yin X."/>
            <person name="Woodcroft B.J."/>
            <person name="Tyson G.W."/>
            <person name="Hugenholtz P."/>
            <person name="Polz M.F."/>
            <person name="Zhang T."/>
        </authorList>
    </citation>
    <scope>NUCLEOTIDE SEQUENCE</scope>
    <source>
        <strain evidence="2">HKST-UBA02</strain>
    </source>
</reference>
<reference evidence="2" key="1">
    <citation type="submission" date="2020-04" db="EMBL/GenBank/DDBJ databases">
        <authorList>
            <person name="Zhang T."/>
        </authorList>
    </citation>
    <scope>NUCLEOTIDE SEQUENCE</scope>
    <source>
        <strain evidence="2">HKST-UBA02</strain>
    </source>
</reference>
<dbReference type="Gene3D" id="3.40.630.30">
    <property type="match status" value="1"/>
</dbReference>
<dbReference type="InterPro" id="IPR016181">
    <property type="entry name" value="Acyl_CoA_acyltransferase"/>
</dbReference>
<sequence>MPDVQHGELFLVSPSRDLEDAFREMATDFASEGRDRLLRALDDFGAYVERLSNSASGVGLSNGRVPESHFWLVCSDVIAGTSRLRHTLTPGLEIEGGHIGYDIRPSYRRRGLGTILLRLTLVRAAELGLSRARLTCDADNFGSIRVIENNGGVLDGEAVSLSSGKPIRQYWVPTAFSDSGCGQGA</sequence>
<dbReference type="Proteomes" id="UP000739538">
    <property type="component" value="Unassembled WGS sequence"/>
</dbReference>
<dbReference type="AlphaFoldDB" id="A0A956ND74"/>
<dbReference type="GO" id="GO:0016747">
    <property type="term" value="F:acyltransferase activity, transferring groups other than amino-acyl groups"/>
    <property type="evidence" value="ECO:0007669"/>
    <property type="project" value="InterPro"/>
</dbReference>
<proteinExistence type="predicted"/>
<organism evidence="2 3">
    <name type="scientific">Eiseniibacteriota bacterium</name>
    <dbReference type="NCBI Taxonomy" id="2212470"/>
    <lineage>
        <taxon>Bacteria</taxon>
        <taxon>Candidatus Eiseniibacteriota</taxon>
    </lineage>
</organism>
<protein>
    <submittedName>
        <fullName evidence="2">GNAT family N-acetyltransferase</fullName>
        <ecNumber evidence="2">2.3.1.-</ecNumber>
    </submittedName>
</protein>